<dbReference type="Gene3D" id="1.10.1670.40">
    <property type="match status" value="1"/>
</dbReference>
<evidence type="ECO:0000256" key="3">
    <source>
        <dbReference type="ARBA" id="ARBA00012000"/>
    </source>
</evidence>
<evidence type="ECO:0000259" key="6">
    <source>
        <dbReference type="SMART" id="SM00478"/>
    </source>
</evidence>
<dbReference type="PANTHER" id="PTHR43003:SF5">
    <property type="entry name" value="DNA-3-METHYLADENINE GLYCOSYLASE"/>
    <property type="match status" value="1"/>
</dbReference>
<keyword evidence="4" id="KW-0227">DNA damage</keyword>
<keyword evidence="5" id="KW-0234">DNA repair</keyword>
<keyword evidence="8" id="KW-1185">Reference proteome</keyword>
<evidence type="ECO:0000256" key="2">
    <source>
        <dbReference type="ARBA" id="ARBA00010817"/>
    </source>
</evidence>
<comment type="catalytic activity">
    <reaction evidence="1">
        <text>Hydrolysis of alkylated DNA, releasing 3-methyladenine, 3-methylguanine, 7-methylguanine and 7-methyladenine.</text>
        <dbReference type="EC" id="3.2.2.21"/>
    </reaction>
</comment>
<evidence type="ECO:0000256" key="4">
    <source>
        <dbReference type="ARBA" id="ARBA00022763"/>
    </source>
</evidence>
<dbReference type="GO" id="GO:0006285">
    <property type="term" value="P:base-excision repair, AP site formation"/>
    <property type="evidence" value="ECO:0007669"/>
    <property type="project" value="TreeGrafter"/>
</dbReference>
<protein>
    <recommendedName>
        <fullName evidence="3">DNA-3-methyladenine glycosylase II</fullName>
        <ecNumber evidence="3">3.2.2.21</ecNumber>
    </recommendedName>
</protein>
<evidence type="ECO:0000256" key="5">
    <source>
        <dbReference type="ARBA" id="ARBA00023204"/>
    </source>
</evidence>
<dbReference type="Pfam" id="PF00730">
    <property type="entry name" value="HhH-GPD"/>
    <property type="match status" value="1"/>
</dbReference>
<dbReference type="GO" id="GO:0032131">
    <property type="term" value="F:alkylated DNA binding"/>
    <property type="evidence" value="ECO:0007669"/>
    <property type="project" value="TreeGrafter"/>
</dbReference>
<comment type="caution">
    <text evidence="7">The sequence shown here is derived from an EMBL/GenBank/DDBJ whole genome shotgun (WGS) entry which is preliminary data.</text>
</comment>
<reference evidence="7 8" key="1">
    <citation type="submission" date="2022-10" db="EMBL/GenBank/DDBJ databases">
        <title>Comparative genomic analysis of Cohnella hashimotonis sp. nov., isolated from the International Space Station.</title>
        <authorList>
            <person name="Simpson A."/>
            <person name="Venkateswaran K."/>
        </authorList>
    </citation>
    <scope>NUCLEOTIDE SEQUENCE [LARGE SCALE GENOMIC DNA]</scope>
    <source>
        <strain evidence="7 8">DSM 18997</strain>
    </source>
</reference>
<dbReference type="InterPro" id="IPR003265">
    <property type="entry name" value="HhH-GPD_domain"/>
</dbReference>
<dbReference type="AlphaFoldDB" id="A0A9X4KM79"/>
<dbReference type="GO" id="GO:0006307">
    <property type="term" value="P:DNA alkylation repair"/>
    <property type="evidence" value="ECO:0007669"/>
    <property type="project" value="TreeGrafter"/>
</dbReference>
<accession>A0A9X4KM79</accession>
<dbReference type="GO" id="GO:0005737">
    <property type="term" value="C:cytoplasm"/>
    <property type="evidence" value="ECO:0007669"/>
    <property type="project" value="TreeGrafter"/>
</dbReference>
<dbReference type="GO" id="GO:0032993">
    <property type="term" value="C:protein-DNA complex"/>
    <property type="evidence" value="ECO:0007669"/>
    <property type="project" value="TreeGrafter"/>
</dbReference>
<dbReference type="Proteomes" id="UP001153387">
    <property type="component" value="Unassembled WGS sequence"/>
</dbReference>
<dbReference type="SMART" id="SM00478">
    <property type="entry name" value="ENDO3c"/>
    <property type="match status" value="1"/>
</dbReference>
<name>A0A9X4KM79_9BACL</name>
<dbReference type="PANTHER" id="PTHR43003">
    <property type="entry name" value="DNA-3-METHYLADENINE GLYCOSYLASE"/>
    <property type="match status" value="1"/>
</dbReference>
<gene>
    <name evidence="7" type="ORF">OMP38_15280</name>
</gene>
<comment type="similarity">
    <text evidence="2">Belongs to the alkylbase DNA glycosidase AlkA family.</text>
</comment>
<dbReference type="Gene3D" id="1.10.340.30">
    <property type="entry name" value="Hypothetical protein, domain 2"/>
    <property type="match status" value="1"/>
</dbReference>
<feature type="domain" description="HhH-GPD" evidence="6">
    <location>
        <begin position="49"/>
        <end position="203"/>
    </location>
</feature>
<organism evidence="7 8">
    <name type="scientific">Cohnella ginsengisoli</name>
    <dbReference type="NCBI Taxonomy" id="425004"/>
    <lineage>
        <taxon>Bacteria</taxon>
        <taxon>Bacillati</taxon>
        <taxon>Bacillota</taxon>
        <taxon>Bacilli</taxon>
        <taxon>Bacillales</taxon>
        <taxon>Paenibacillaceae</taxon>
        <taxon>Cohnella</taxon>
    </lineage>
</organism>
<dbReference type="GO" id="GO:0043916">
    <property type="term" value="F:DNA-7-methylguanine glycosylase activity"/>
    <property type="evidence" value="ECO:0007669"/>
    <property type="project" value="TreeGrafter"/>
</dbReference>
<dbReference type="FunFam" id="1.10.340.30:FF:000004">
    <property type="entry name" value="DNA-3-methyladenine glycosylase II"/>
    <property type="match status" value="1"/>
</dbReference>
<evidence type="ECO:0000313" key="8">
    <source>
        <dbReference type="Proteomes" id="UP001153387"/>
    </source>
</evidence>
<sequence length="213" mass="23438">MTLIVHAESPEGLYLRQSDPVLARLIERVGEIRLSPSRTPYESLVGSIVSQMLSAKVAGVIKQRLSTLIGGPLTPESLLAHDEEALRGIGLSYAKIRSIHDLSRRTLSGALDYEALGVLPEAEAVAMLTQVKGIGKWTAEMFLIFSLGRPDVLSLGDAGLQRAAQWLYERINPEEAPGCLGRYADRWSPYRSIACLYLWRAIDDGYVDGRSEL</sequence>
<dbReference type="SUPFAM" id="SSF48150">
    <property type="entry name" value="DNA-glycosylase"/>
    <property type="match status" value="1"/>
</dbReference>
<dbReference type="EC" id="3.2.2.21" evidence="3"/>
<evidence type="ECO:0000313" key="7">
    <source>
        <dbReference type="EMBL" id="MDG0792075.1"/>
    </source>
</evidence>
<evidence type="ECO:0000256" key="1">
    <source>
        <dbReference type="ARBA" id="ARBA00000086"/>
    </source>
</evidence>
<proteinExistence type="inferred from homology"/>
<dbReference type="InterPro" id="IPR011257">
    <property type="entry name" value="DNA_glycosylase"/>
</dbReference>
<dbReference type="GO" id="GO:0008725">
    <property type="term" value="F:DNA-3-methyladenine glycosylase activity"/>
    <property type="evidence" value="ECO:0007669"/>
    <property type="project" value="TreeGrafter"/>
</dbReference>
<dbReference type="RefSeq" id="WP_277565901.1">
    <property type="nucleotide sequence ID" value="NZ_JAPDHZ010000003.1"/>
</dbReference>
<dbReference type="CDD" id="cd00056">
    <property type="entry name" value="ENDO3c"/>
    <property type="match status" value="1"/>
</dbReference>
<dbReference type="InterPro" id="IPR051912">
    <property type="entry name" value="Alkylbase_DNA_Glycosylase/TA"/>
</dbReference>
<dbReference type="EMBL" id="JAPDHZ010000003">
    <property type="protein sequence ID" value="MDG0792075.1"/>
    <property type="molecule type" value="Genomic_DNA"/>
</dbReference>